<accession>A0A9W7SRM7</accession>
<dbReference type="OrthoDB" id="297496at2759"/>
<keyword evidence="12" id="KW-1185">Reference proteome</keyword>
<feature type="transmembrane region" description="Helical" evidence="9">
    <location>
        <begin position="447"/>
        <end position="467"/>
    </location>
</feature>
<dbReference type="Pfam" id="PF07885">
    <property type="entry name" value="Ion_trans_2"/>
    <property type="match status" value="2"/>
</dbReference>
<keyword evidence="4 9" id="KW-1133">Transmembrane helix</keyword>
<dbReference type="PANTHER" id="PTHR11003">
    <property type="entry name" value="POTASSIUM CHANNEL, SUBFAMILY K"/>
    <property type="match status" value="1"/>
</dbReference>
<organism evidence="11 12">
    <name type="scientific">Teratosphaeria destructans</name>
    <dbReference type="NCBI Taxonomy" id="418781"/>
    <lineage>
        <taxon>Eukaryota</taxon>
        <taxon>Fungi</taxon>
        <taxon>Dikarya</taxon>
        <taxon>Ascomycota</taxon>
        <taxon>Pezizomycotina</taxon>
        <taxon>Dothideomycetes</taxon>
        <taxon>Dothideomycetidae</taxon>
        <taxon>Mycosphaerellales</taxon>
        <taxon>Teratosphaeriaceae</taxon>
        <taxon>Teratosphaeria</taxon>
    </lineage>
</organism>
<dbReference type="InterPro" id="IPR003280">
    <property type="entry name" value="2pore_dom_K_chnl"/>
</dbReference>
<comment type="caution">
    <text evidence="11">The sequence shown here is derived from an EMBL/GenBank/DDBJ whole genome shotgun (WGS) entry which is preliminary data.</text>
</comment>
<feature type="domain" description="Potassium channel" evidence="10">
    <location>
        <begin position="241"/>
        <end position="313"/>
    </location>
</feature>
<dbReference type="EMBL" id="RIBY02001872">
    <property type="protein sequence ID" value="KAH9827506.1"/>
    <property type="molecule type" value="Genomic_DNA"/>
</dbReference>
<feature type="transmembrane region" description="Helical" evidence="9">
    <location>
        <begin position="290"/>
        <end position="309"/>
    </location>
</feature>
<dbReference type="Proteomes" id="UP001138500">
    <property type="component" value="Unassembled WGS sequence"/>
</dbReference>
<evidence type="ECO:0000256" key="1">
    <source>
        <dbReference type="ARBA" id="ARBA00004141"/>
    </source>
</evidence>
<evidence type="ECO:0000256" key="2">
    <source>
        <dbReference type="ARBA" id="ARBA00022448"/>
    </source>
</evidence>
<evidence type="ECO:0000256" key="5">
    <source>
        <dbReference type="ARBA" id="ARBA00023065"/>
    </source>
</evidence>
<proteinExistence type="inferred from homology"/>
<gene>
    <name evidence="11" type="ORF">Tdes44962_MAKER09685</name>
</gene>
<evidence type="ECO:0000313" key="12">
    <source>
        <dbReference type="Proteomes" id="UP001138500"/>
    </source>
</evidence>
<dbReference type="GO" id="GO:0005886">
    <property type="term" value="C:plasma membrane"/>
    <property type="evidence" value="ECO:0007669"/>
    <property type="project" value="TreeGrafter"/>
</dbReference>
<feature type="transmembrane region" description="Helical" evidence="9">
    <location>
        <begin position="76"/>
        <end position="100"/>
    </location>
</feature>
<feature type="transmembrane region" description="Helical" evidence="9">
    <location>
        <begin position="235"/>
        <end position="253"/>
    </location>
</feature>
<dbReference type="SUPFAM" id="SSF81324">
    <property type="entry name" value="Voltage-gated potassium channels"/>
    <property type="match status" value="2"/>
</dbReference>
<evidence type="ECO:0000256" key="7">
    <source>
        <dbReference type="ARBA" id="ARBA00023303"/>
    </source>
</evidence>
<dbReference type="InterPro" id="IPR013099">
    <property type="entry name" value="K_chnl_dom"/>
</dbReference>
<comment type="similarity">
    <text evidence="8">Belongs to the two pore domain potassium channel (TC 1.A.1.8) family.</text>
</comment>
<feature type="transmembrane region" description="Helical" evidence="9">
    <location>
        <begin position="260"/>
        <end position="278"/>
    </location>
</feature>
<comment type="subcellular location">
    <subcellularLocation>
        <location evidence="1">Membrane</location>
        <topology evidence="1">Multi-pass membrane protein</topology>
    </subcellularLocation>
</comment>
<feature type="transmembrane region" description="Helical" evidence="9">
    <location>
        <begin position="121"/>
        <end position="141"/>
    </location>
</feature>
<dbReference type="AlphaFoldDB" id="A0A9W7SRM7"/>
<dbReference type="Gene3D" id="1.10.287.70">
    <property type="match status" value="2"/>
</dbReference>
<reference evidence="11 12" key="1">
    <citation type="journal article" date="2018" name="IMA Fungus">
        <title>IMA Genome-F 10: Nine draft genome sequences of Claviceps purpurea s.lat., including C. arundinis, C. humidiphila, and C. cf. spartinae, pseudomolecules for the pitch canker pathogen Fusarium circinatum, draft genome of Davidsoniella eucalypti, Grosmannia galeiformis, Quambalaria eucalypti, and Teratosphaeria destructans.</title>
        <authorList>
            <person name="Wingfield B.D."/>
            <person name="Liu M."/>
            <person name="Nguyen H.D."/>
            <person name="Lane F.A."/>
            <person name="Morgan S.W."/>
            <person name="De Vos L."/>
            <person name="Wilken P.M."/>
            <person name="Duong T.A."/>
            <person name="Aylward J."/>
            <person name="Coetzee M.P."/>
            <person name="Dadej K."/>
            <person name="De Beer Z.W."/>
            <person name="Findlay W."/>
            <person name="Havenga M."/>
            <person name="Kolarik M."/>
            <person name="Menzies J.G."/>
            <person name="Naidoo K."/>
            <person name="Pochopski O."/>
            <person name="Shoukouhi P."/>
            <person name="Santana Q.C."/>
            <person name="Seifert K.A."/>
            <person name="Soal N."/>
            <person name="Steenkamp E.T."/>
            <person name="Tatham C.T."/>
            <person name="van der Nest M.A."/>
            <person name="Wingfield M.J."/>
        </authorList>
    </citation>
    <scope>NUCLEOTIDE SEQUENCE [LARGE SCALE GENOMIC DNA]</scope>
    <source>
        <strain evidence="11">CMW44962</strain>
    </source>
</reference>
<keyword evidence="2 8" id="KW-0813">Transport</keyword>
<feature type="transmembrane region" description="Helical" evidence="9">
    <location>
        <begin position="473"/>
        <end position="495"/>
    </location>
</feature>
<evidence type="ECO:0000259" key="10">
    <source>
        <dbReference type="Pfam" id="PF07885"/>
    </source>
</evidence>
<evidence type="ECO:0000256" key="3">
    <source>
        <dbReference type="ARBA" id="ARBA00022692"/>
    </source>
</evidence>
<dbReference type="GO" id="GO:0015271">
    <property type="term" value="F:outward rectifier potassium channel activity"/>
    <property type="evidence" value="ECO:0007669"/>
    <property type="project" value="TreeGrafter"/>
</dbReference>
<dbReference type="PRINTS" id="PR01333">
    <property type="entry name" value="2POREKCHANEL"/>
</dbReference>
<evidence type="ECO:0000256" key="8">
    <source>
        <dbReference type="RuleBase" id="RU003857"/>
    </source>
</evidence>
<evidence type="ECO:0000256" key="4">
    <source>
        <dbReference type="ARBA" id="ARBA00022989"/>
    </source>
</evidence>
<keyword evidence="5 8" id="KW-0406">Ion transport</keyword>
<feature type="transmembrane region" description="Helical" evidence="9">
    <location>
        <begin position="416"/>
        <end position="435"/>
    </location>
</feature>
<reference evidence="11 12" key="2">
    <citation type="journal article" date="2021" name="Curr. Genet.">
        <title>Genetic response to nitrogen starvation in the aggressive Eucalyptus foliar pathogen Teratosphaeria destructans.</title>
        <authorList>
            <person name="Havenga M."/>
            <person name="Wingfield B.D."/>
            <person name="Wingfield M.J."/>
            <person name="Dreyer L.L."/>
            <person name="Roets F."/>
            <person name="Aylward J."/>
        </authorList>
    </citation>
    <scope>NUCLEOTIDE SEQUENCE [LARGE SCALE GENOMIC DNA]</scope>
    <source>
        <strain evidence="11">CMW44962</strain>
    </source>
</reference>
<keyword evidence="3 8" id="KW-0812">Transmembrane</keyword>
<sequence>MGIRRWLFLPFLGGTEGDRRHRQPHAHESARRDARRFRGDEGLAKHMSKADFAGKGEEDIVQDYNAPTRWWMVTTLFPLIAGTFGPMASAFNIMAIAIDWRLVVDPSNAESEGTKISDPEWLIAVNAVSLAIAIVTNAILLAHMTNRLPFNVAMPLNIGGWFLSGMIDVGLVIAAPLAAPLPDETLATWSQAFYYCAFSGALYVLLSIMLSVTAGFIWIVKVDSKFKLTLAQRSLMLQTILLLSYMLLGGLVYSKIEDWIYLDAVYFATITIFTIGFGDFVPVTHLGRSLFFPFAVGGIVFIGLIVANIRSLVLESVSVKVSTRMTEKARCKTIKAGNPSEGVYKVRGIRRRDTNGSTELERRRKEFEIMREIQRTAAHNNRIWALSMATLAFMILWFIGGVVFWQAEKATGGQNWTYFEAIYFVYVAQLTIGYGDFEPQTNSAKPAFVFWALIALPTLTVLIGAVGDAVTDGVNWAMVWFGKHMPTIISFFGLLKKVENKEKVIKTAIEKAVDEDHGLNESFSGLAKIEDGKAVPKKPEDIPENVFEDLSKEAVREAYRPFYVAKAAEVVLGHLDDDTPRKYTYQEWQFLLKIIGEDEEDEDAHRIVGEPLDPGREVATPVRAEPTKQVWSWIGQESPLLSLEDNSEPKWVLKRLLEVLEKDLRHRGDRHVAEKSGRSIESLQRS</sequence>
<dbReference type="GO" id="GO:0030322">
    <property type="term" value="P:stabilization of membrane potential"/>
    <property type="evidence" value="ECO:0007669"/>
    <property type="project" value="TreeGrafter"/>
</dbReference>
<protein>
    <submittedName>
        <fullName evidence="11">Outward-rectifier potassium channel TOK1-like</fullName>
    </submittedName>
</protein>
<dbReference type="GO" id="GO:0022841">
    <property type="term" value="F:potassium ion leak channel activity"/>
    <property type="evidence" value="ECO:0007669"/>
    <property type="project" value="TreeGrafter"/>
</dbReference>
<keyword evidence="7 8" id="KW-0407">Ion channel</keyword>
<dbReference type="PANTHER" id="PTHR11003:SF301">
    <property type="entry name" value="POTASSIUM CHANNEL PROTEIN"/>
    <property type="match status" value="1"/>
</dbReference>
<feature type="domain" description="Potassium channel" evidence="10">
    <location>
        <begin position="394"/>
        <end position="471"/>
    </location>
</feature>
<evidence type="ECO:0000313" key="11">
    <source>
        <dbReference type="EMBL" id="KAH9827506.1"/>
    </source>
</evidence>
<keyword evidence="6 9" id="KW-0472">Membrane</keyword>
<evidence type="ECO:0000256" key="9">
    <source>
        <dbReference type="SAM" id="Phobius"/>
    </source>
</evidence>
<name>A0A9W7SRM7_9PEZI</name>
<feature type="transmembrane region" description="Helical" evidence="9">
    <location>
        <begin position="193"/>
        <end position="220"/>
    </location>
</feature>
<evidence type="ECO:0000256" key="6">
    <source>
        <dbReference type="ARBA" id="ARBA00023136"/>
    </source>
</evidence>
<feature type="transmembrane region" description="Helical" evidence="9">
    <location>
        <begin position="383"/>
        <end position="404"/>
    </location>
</feature>